<accession>A0ACC0NP87</accession>
<gene>
    <name evidence="1" type="ORF">RHMOL_Rhmol05G0097000</name>
</gene>
<dbReference type="EMBL" id="CM046392">
    <property type="protein sequence ID" value="KAI8554413.1"/>
    <property type="molecule type" value="Genomic_DNA"/>
</dbReference>
<sequence>MPAGVCFLEWRPCLRREITLCFFFAVSPALWLLDHCTGEDRFHSAALITTIRVCFLKGIVVWIHTPRVPTLPLSKWRCEDVPDFRLQFVLPMFVLYLFVVLVGICRCRMAFLNMNDTRADQKKNIDVMGD</sequence>
<name>A0ACC0NP87_RHOML</name>
<organism evidence="1 2">
    <name type="scientific">Rhododendron molle</name>
    <name type="common">Chinese azalea</name>
    <name type="synonym">Azalea mollis</name>
    <dbReference type="NCBI Taxonomy" id="49168"/>
    <lineage>
        <taxon>Eukaryota</taxon>
        <taxon>Viridiplantae</taxon>
        <taxon>Streptophyta</taxon>
        <taxon>Embryophyta</taxon>
        <taxon>Tracheophyta</taxon>
        <taxon>Spermatophyta</taxon>
        <taxon>Magnoliopsida</taxon>
        <taxon>eudicotyledons</taxon>
        <taxon>Gunneridae</taxon>
        <taxon>Pentapetalae</taxon>
        <taxon>asterids</taxon>
        <taxon>Ericales</taxon>
        <taxon>Ericaceae</taxon>
        <taxon>Ericoideae</taxon>
        <taxon>Rhodoreae</taxon>
        <taxon>Rhododendron</taxon>
    </lineage>
</organism>
<evidence type="ECO:0000313" key="1">
    <source>
        <dbReference type="EMBL" id="KAI8554413.1"/>
    </source>
</evidence>
<reference evidence="1" key="1">
    <citation type="submission" date="2022-02" db="EMBL/GenBank/DDBJ databases">
        <title>Plant Genome Project.</title>
        <authorList>
            <person name="Zhang R.-G."/>
        </authorList>
    </citation>
    <scope>NUCLEOTIDE SEQUENCE</scope>
    <source>
        <strain evidence="1">AT1</strain>
    </source>
</reference>
<proteinExistence type="predicted"/>
<protein>
    <submittedName>
        <fullName evidence="1">Uncharacterized protein</fullName>
    </submittedName>
</protein>
<comment type="caution">
    <text evidence="1">The sequence shown here is derived from an EMBL/GenBank/DDBJ whole genome shotgun (WGS) entry which is preliminary data.</text>
</comment>
<dbReference type="Proteomes" id="UP001062846">
    <property type="component" value="Chromosome 5"/>
</dbReference>
<keyword evidence="2" id="KW-1185">Reference proteome</keyword>
<evidence type="ECO:0000313" key="2">
    <source>
        <dbReference type="Proteomes" id="UP001062846"/>
    </source>
</evidence>